<keyword evidence="3" id="KW-0998">Cell outer membrane</keyword>
<feature type="signal peptide" evidence="6">
    <location>
        <begin position="1"/>
        <end position="33"/>
    </location>
</feature>
<dbReference type="EMBL" id="JABWTA010000001">
    <property type="protein sequence ID" value="NVE94173.1"/>
    <property type="molecule type" value="Genomic_DNA"/>
</dbReference>
<evidence type="ECO:0000256" key="3">
    <source>
        <dbReference type="ARBA" id="ARBA00023237"/>
    </source>
</evidence>
<evidence type="ECO:0000313" key="8">
    <source>
        <dbReference type="EMBL" id="NVE94173.1"/>
    </source>
</evidence>
<evidence type="ECO:0000259" key="7">
    <source>
        <dbReference type="PROSITE" id="PS51123"/>
    </source>
</evidence>
<dbReference type="InterPro" id="IPR050330">
    <property type="entry name" value="Bact_OuterMem_StrucFunc"/>
</dbReference>
<dbReference type="Gene3D" id="3.30.1330.60">
    <property type="entry name" value="OmpA-like domain"/>
    <property type="match status" value="1"/>
</dbReference>
<feature type="region of interest" description="Disordered" evidence="5">
    <location>
        <begin position="221"/>
        <end position="250"/>
    </location>
</feature>
<evidence type="ECO:0000256" key="2">
    <source>
        <dbReference type="ARBA" id="ARBA00023136"/>
    </source>
</evidence>
<sequence length="250" mass="26591">MTMTRGLNMRWMKVGVAFGSLALAMGGHQVAFAQTKAADFDQLMGMSEDSLEGEIGSRHNDGLAASNNPELIGGDDPRYLWALETKTQCGIALGYLKSSTKDPVSIGKCARAHELMQMLPPPPVVVQTPPAREEVPSQCQNDVVGLVFFEFDSSEVPAEADQTIAFARDNLAVCGWSGFRVTGHADRSGSDAYNIGLSEERAAAVANAMSSAGIDAGLITSSAEGESSPRVATDDGVREPQNRRVEISVR</sequence>
<name>A0A850H8H5_9SPHN</name>
<dbReference type="AlphaFoldDB" id="A0A850H8H5"/>
<comment type="caution">
    <text evidence="8">The sequence shown here is derived from an EMBL/GenBank/DDBJ whole genome shotgun (WGS) entry which is preliminary data.</text>
</comment>
<feature type="domain" description="OmpA-like" evidence="7">
    <location>
        <begin position="136"/>
        <end position="250"/>
    </location>
</feature>
<evidence type="ECO:0000256" key="6">
    <source>
        <dbReference type="SAM" id="SignalP"/>
    </source>
</evidence>
<accession>A0A850H8H5</accession>
<feature type="compositionally biased region" description="Basic and acidic residues" evidence="5">
    <location>
        <begin position="232"/>
        <end position="250"/>
    </location>
</feature>
<dbReference type="PROSITE" id="PS51123">
    <property type="entry name" value="OMPA_2"/>
    <property type="match status" value="1"/>
</dbReference>
<dbReference type="InterPro" id="IPR006664">
    <property type="entry name" value="OMP_bac"/>
</dbReference>
<evidence type="ECO:0000313" key="9">
    <source>
        <dbReference type="Proteomes" id="UP000546031"/>
    </source>
</evidence>
<evidence type="ECO:0000256" key="1">
    <source>
        <dbReference type="ARBA" id="ARBA00004442"/>
    </source>
</evidence>
<evidence type="ECO:0000256" key="5">
    <source>
        <dbReference type="SAM" id="MobiDB-lite"/>
    </source>
</evidence>
<keyword evidence="9" id="KW-1185">Reference proteome</keyword>
<dbReference type="SUPFAM" id="SSF103088">
    <property type="entry name" value="OmpA-like"/>
    <property type="match status" value="1"/>
</dbReference>
<gene>
    <name evidence="8" type="ORF">HUO12_04590</name>
</gene>
<comment type="subcellular location">
    <subcellularLocation>
        <location evidence="1">Cell outer membrane</location>
    </subcellularLocation>
</comment>
<keyword evidence="2 4" id="KW-0472">Membrane</keyword>
<dbReference type="PANTHER" id="PTHR30329:SF21">
    <property type="entry name" value="LIPOPROTEIN YIAD-RELATED"/>
    <property type="match status" value="1"/>
</dbReference>
<dbReference type="InterPro" id="IPR006665">
    <property type="entry name" value="OmpA-like"/>
</dbReference>
<dbReference type="GO" id="GO:0009279">
    <property type="term" value="C:cell outer membrane"/>
    <property type="evidence" value="ECO:0007669"/>
    <property type="project" value="UniProtKB-SubCell"/>
</dbReference>
<dbReference type="PRINTS" id="PR01021">
    <property type="entry name" value="OMPADOMAIN"/>
</dbReference>
<keyword evidence="6" id="KW-0732">Signal</keyword>
<dbReference type="PANTHER" id="PTHR30329">
    <property type="entry name" value="STATOR ELEMENT OF FLAGELLAR MOTOR COMPLEX"/>
    <property type="match status" value="1"/>
</dbReference>
<organism evidence="8 9">
    <name type="scientific">Altererythrobacter lutimaris</name>
    <dbReference type="NCBI Taxonomy" id="2743979"/>
    <lineage>
        <taxon>Bacteria</taxon>
        <taxon>Pseudomonadati</taxon>
        <taxon>Pseudomonadota</taxon>
        <taxon>Alphaproteobacteria</taxon>
        <taxon>Sphingomonadales</taxon>
        <taxon>Erythrobacteraceae</taxon>
        <taxon>Altererythrobacter</taxon>
    </lineage>
</organism>
<dbReference type="Proteomes" id="UP000546031">
    <property type="component" value="Unassembled WGS sequence"/>
</dbReference>
<proteinExistence type="predicted"/>
<dbReference type="Pfam" id="PF00691">
    <property type="entry name" value="OmpA"/>
    <property type="match status" value="1"/>
</dbReference>
<dbReference type="CDD" id="cd07185">
    <property type="entry name" value="OmpA_C-like"/>
    <property type="match status" value="1"/>
</dbReference>
<feature type="chain" id="PRO_5032754936" evidence="6">
    <location>
        <begin position="34"/>
        <end position="250"/>
    </location>
</feature>
<dbReference type="InterPro" id="IPR036737">
    <property type="entry name" value="OmpA-like_sf"/>
</dbReference>
<evidence type="ECO:0000256" key="4">
    <source>
        <dbReference type="PROSITE-ProRule" id="PRU00473"/>
    </source>
</evidence>
<reference evidence="8 9" key="1">
    <citation type="submission" date="2020-06" db="EMBL/GenBank/DDBJ databases">
        <title>Altererythrobacter lutimaris sp. nov., a marine bacterium isolated from a tidal flat.</title>
        <authorList>
            <person name="Kim D."/>
            <person name="Yoo Y."/>
            <person name="Kim J.-J."/>
        </authorList>
    </citation>
    <scope>NUCLEOTIDE SEQUENCE [LARGE SCALE GENOMIC DNA]</scope>
    <source>
        <strain evidence="8 9">JGD-16</strain>
    </source>
</reference>
<protein>
    <submittedName>
        <fullName evidence="8">OmpA family protein</fullName>
    </submittedName>
</protein>